<gene>
    <name evidence="3" type="primary">POLX_2983</name>
    <name evidence="3" type="ORF">CK203_096019</name>
</gene>
<dbReference type="AlphaFoldDB" id="A0A438E687"/>
<dbReference type="Proteomes" id="UP000288805">
    <property type="component" value="Unassembled WGS sequence"/>
</dbReference>
<evidence type="ECO:0000313" key="4">
    <source>
        <dbReference type="Proteomes" id="UP000288805"/>
    </source>
</evidence>
<keyword evidence="1" id="KW-1133">Transmembrane helix</keyword>
<keyword evidence="1" id="KW-0812">Transmembrane</keyword>
<feature type="transmembrane region" description="Helical" evidence="1">
    <location>
        <begin position="51"/>
        <end position="69"/>
    </location>
</feature>
<evidence type="ECO:0000256" key="1">
    <source>
        <dbReference type="SAM" id="Phobius"/>
    </source>
</evidence>
<proteinExistence type="predicted"/>
<sequence length="101" mass="11314">MVSPLGVSYNPREVCRLNKTLHDLKQAPCAWFAKFFDALTSFGFHPSHHDLVLFLQCTTTGHILLILFVDDMIIIGKNVDGIIVLKSDLASHFEMKDLGSL</sequence>
<name>A0A438E687_VITVI</name>
<organism evidence="3 4">
    <name type="scientific">Vitis vinifera</name>
    <name type="common">Grape</name>
    <dbReference type="NCBI Taxonomy" id="29760"/>
    <lineage>
        <taxon>Eukaryota</taxon>
        <taxon>Viridiplantae</taxon>
        <taxon>Streptophyta</taxon>
        <taxon>Embryophyta</taxon>
        <taxon>Tracheophyta</taxon>
        <taxon>Spermatophyta</taxon>
        <taxon>Magnoliopsida</taxon>
        <taxon>eudicotyledons</taxon>
        <taxon>Gunneridae</taxon>
        <taxon>Pentapetalae</taxon>
        <taxon>rosids</taxon>
        <taxon>Vitales</taxon>
        <taxon>Vitaceae</taxon>
        <taxon>Viteae</taxon>
        <taxon>Vitis</taxon>
    </lineage>
</organism>
<dbReference type="InterPro" id="IPR013103">
    <property type="entry name" value="RVT_2"/>
</dbReference>
<feature type="domain" description="Reverse transcriptase Ty1/copia-type" evidence="2">
    <location>
        <begin position="1"/>
        <end position="100"/>
    </location>
</feature>
<reference evidence="3 4" key="1">
    <citation type="journal article" date="2018" name="PLoS Genet.">
        <title>Population sequencing reveals clonal diversity and ancestral inbreeding in the grapevine cultivar Chardonnay.</title>
        <authorList>
            <person name="Roach M.J."/>
            <person name="Johnson D.L."/>
            <person name="Bohlmann J."/>
            <person name="van Vuuren H.J."/>
            <person name="Jones S.J."/>
            <person name="Pretorius I.S."/>
            <person name="Schmidt S.A."/>
            <person name="Borneman A.R."/>
        </authorList>
    </citation>
    <scope>NUCLEOTIDE SEQUENCE [LARGE SCALE GENOMIC DNA]</scope>
    <source>
        <strain evidence="4">cv. Chardonnay</strain>
        <tissue evidence="3">Leaf</tissue>
    </source>
</reference>
<dbReference type="Pfam" id="PF07727">
    <property type="entry name" value="RVT_2"/>
    <property type="match status" value="1"/>
</dbReference>
<accession>A0A438E687</accession>
<evidence type="ECO:0000313" key="3">
    <source>
        <dbReference type="EMBL" id="RVW43266.1"/>
    </source>
</evidence>
<dbReference type="Gramene" id="Vitis02g00007.t01">
    <property type="protein sequence ID" value="Vitis02g00007.t01.CDS"/>
    <property type="gene ID" value="Vitis02g00007"/>
</dbReference>
<dbReference type="Gramene" id="Vitis02g00007.t02">
    <property type="protein sequence ID" value="Vitis02g00007.t02.CDS"/>
    <property type="gene ID" value="Vitis02g00007"/>
</dbReference>
<dbReference type="EMBL" id="QGNW01001383">
    <property type="protein sequence ID" value="RVW43266.1"/>
    <property type="molecule type" value="Genomic_DNA"/>
</dbReference>
<evidence type="ECO:0000259" key="2">
    <source>
        <dbReference type="Pfam" id="PF07727"/>
    </source>
</evidence>
<keyword evidence="1" id="KW-0472">Membrane</keyword>
<comment type="caution">
    <text evidence="3">The sequence shown here is derived from an EMBL/GenBank/DDBJ whole genome shotgun (WGS) entry which is preliminary data.</text>
</comment>
<protein>
    <submittedName>
        <fullName evidence="3">Retrovirus-related Pol polyprotein from transposon TNT 1-94</fullName>
    </submittedName>
</protein>